<evidence type="ECO:0000256" key="1">
    <source>
        <dbReference type="SAM" id="Phobius"/>
    </source>
</evidence>
<dbReference type="Proteomes" id="UP000235786">
    <property type="component" value="Unassembled WGS sequence"/>
</dbReference>
<name>A0A2J6RQ30_HYAVF</name>
<reference evidence="2 3" key="1">
    <citation type="submission" date="2016-04" db="EMBL/GenBank/DDBJ databases">
        <title>A degradative enzymes factory behind the ericoid mycorrhizal symbiosis.</title>
        <authorList>
            <consortium name="DOE Joint Genome Institute"/>
            <person name="Martino E."/>
            <person name="Morin E."/>
            <person name="Grelet G."/>
            <person name="Kuo A."/>
            <person name="Kohler A."/>
            <person name="Daghino S."/>
            <person name="Barry K."/>
            <person name="Choi C."/>
            <person name="Cichocki N."/>
            <person name="Clum A."/>
            <person name="Copeland A."/>
            <person name="Hainaut M."/>
            <person name="Haridas S."/>
            <person name="Labutti K."/>
            <person name="Lindquist E."/>
            <person name="Lipzen A."/>
            <person name="Khouja H.-R."/>
            <person name="Murat C."/>
            <person name="Ohm R."/>
            <person name="Olson A."/>
            <person name="Spatafora J."/>
            <person name="Veneault-Fourrey C."/>
            <person name="Henrissat B."/>
            <person name="Grigoriev I."/>
            <person name="Martin F."/>
            <person name="Perotto S."/>
        </authorList>
    </citation>
    <scope>NUCLEOTIDE SEQUENCE [LARGE SCALE GENOMIC DNA]</scope>
    <source>
        <strain evidence="2 3">F</strain>
    </source>
</reference>
<sequence>MHLLENDPLSTSLHQGTILAPLKFAILRSFWGDKIKLQTTVTTESQLEPYFNYYSQQCHLMLANGGRHVAARKHHDISDIIDLLNKEKTREEAVETIRSKFQHLKLRDENDMIQGSFNLAARLYLMMSLGEIPNAFTPERPLSWTSASVQDFLKQHLEPRPVLGSASIKLQEIFNARNVQRIAGIKIQWTSDLGQHLRLIHDDERLAIFHHASFLRLHRQSKVFPKGFIDETLRTLALLFPQSDKESVRLCGSLGAHGRHIEIFTYWHDRLVVVKQAFDEVEPGTLAHLWNDRRRPVQWYTLWTAVLVVLLTIFFGFVQCIEGAFQVYKAYNPD</sequence>
<keyword evidence="3" id="KW-1185">Reference proteome</keyword>
<dbReference type="AlphaFoldDB" id="A0A2J6RQ30"/>
<protein>
    <submittedName>
        <fullName evidence="2">Uncharacterized protein</fullName>
    </submittedName>
</protein>
<evidence type="ECO:0000313" key="3">
    <source>
        <dbReference type="Proteomes" id="UP000235786"/>
    </source>
</evidence>
<feature type="transmembrane region" description="Helical" evidence="1">
    <location>
        <begin position="299"/>
        <end position="318"/>
    </location>
</feature>
<keyword evidence="1" id="KW-0812">Transmembrane</keyword>
<dbReference type="OrthoDB" id="3526004at2759"/>
<keyword evidence="1" id="KW-0472">Membrane</keyword>
<keyword evidence="1" id="KW-1133">Transmembrane helix</keyword>
<organism evidence="2 3">
    <name type="scientific">Hyaloscypha variabilis (strain UAMH 11265 / GT02V1 / F)</name>
    <name type="common">Meliniomyces variabilis</name>
    <dbReference type="NCBI Taxonomy" id="1149755"/>
    <lineage>
        <taxon>Eukaryota</taxon>
        <taxon>Fungi</taxon>
        <taxon>Dikarya</taxon>
        <taxon>Ascomycota</taxon>
        <taxon>Pezizomycotina</taxon>
        <taxon>Leotiomycetes</taxon>
        <taxon>Helotiales</taxon>
        <taxon>Hyaloscyphaceae</taxon>
        <taxon>Hyaloscypha</taxon>
        <taxon>Hyaloscypha variabilis</taxon>
    </lineage>
</organism>
<evidence type="ECO:0000313" key="2">
    <source>
        <dbReference type="EMBL" id="PMD40618.1"/>
    </source>
</evidence>
<dbReference type="EMBL" id="KZ613945">
    <property type="protein sequence ID" value="PMD40618.1"/>
    <property type="molecule type" value="Genomic_DNA"/>
</dbReference>
<accession>A0A2J6RQ30</accession>
<proteinExistence type="predicted"/>
<gene>
    <name evidence="2" type="ORF">L207DRAFT_554320</name>
</gene>